<proteinExistence type="predicted"/>
<evidence type="ECO:0000313" key="3">
    <source>
        <dbReference type="Proteomes" id="UP000605201"/>
    </source>
</evidence>
<accession>A0A8J6NY39</accession>
<gene>
    <name evidence="2" type="ORF">H8D96_09275</name>
</gene>
<feature type="domain" description="Polymerase beta nucleotidyltransferase" evidence="1">
    <location>
        <begin position="14"/>
        <end position="91"/>
    </location>
</feature>
<dbReference type="Proteomes" id="UP000605201">
    <property type="component" value="Unassembled WGS sequence"/>
</dbReference>
<comment type="caution">
    <text evidence="2">The sequence shown here is derived from an EMBL/GenBank/DDBJ whole genome shotgun (WGS) entry which is preliminary data.</text>
</comment>
<sequence length="92" mass="10765">MTIKRLVLEKGKLVFEKFGIRKVILFGSVADNLCHERSDLDILVMPLSNDKYWEFRHELEEALDVPIDLYTKNDDPVIVKKILSRGETLYEI</sequence>
<dbReference type="PANTHER" id="PTHR43852:SF2">
    <property type="entry name" value="PROTEIN ADENYLYLTRANSFERASE MNTA"/>
    <property type="match status" value="1"/>
</dbReference>
<dbReference type="PANTHER" id="PTHR43852">
    <property type="entry name" value="NUCLEOTIDYLTRANSFERASE"/>
    <property type="match status" value="1"/>
</dbReference>
<name>A0A8J6NY39_9BACT</name>
<dbReference type="InterPro" id="IPR043519">
    <property type="entry name" value="NT_sf"/>
</dbReference>
<dbReference type="AlphaFoldDB" id="A0A8J6NY39"/>
<dbReference type="InterPro" id="IPR041633">
    <property type="entry name" value="Polbeta"/>
</dbReference>
<evidence type="ECO:0000259" key="1">
    <source>
        <dbReference type="Pfam" id="PF18765"/>
    </source>
</evidence>
<dbReference type="EMBL" id="JACNIG010000205">
    <property type="protein sequence ID" value="MBC8432099.1"/>
    <property type="molecule type" value="Genomic_DNA"/>
</dbReference>
<dbReference type="Gene3D" id="3.30.460.10">
    <property type="entry name" value="Beta Polymerase, domain 2"/>
    <property type="match status" value="1"/>
</dbReference>
<evidence type="ECO:0000313" key="2">
    <source>
        <dbReference type="EMBL" id="MBC8432099.1"/>
    </source>
</evidence>
<protein>
    <submittedName>
        <fullName evidence="2">Nucleotidyltransferase domain-containing protein</fullName>
    </submittedName>
</protein>
<reference evidence="2 3" key="1">
    <citation type="submission" date="2020-08" db="EMBL/GenBank/DDBJ databases">
        <title>Bridging the membrane lipid divide: bacteria of the FCB group superphylum have the potential to synthesize archaeal ether lipids.</title>
        <authorList>
            <person name="Villanueva L."/>
            <person name="Von Meijenfeldt F.A.B."/>
            <person name="Westbye A.B."/>
            <person name="Yadav S."/>
            <person name="Hopmans E.C."/>
            <person name="Dutilh B.E."/>
            <person name="Sinninghe Damste J.S."/>
        </authorList>
    </citation>
    <scope>NUCLEOTIDE SEQUENCE [LARGE SCALE GENOMIC DNA]</scope>
    <source>
        <strain evidence="2">NIOZ-UU17</strain>
    </source>
</reference>
<organism evidence="2 3">
    <name type="scientific">Candidatus Desulfatibia vada</name>
    <dbReference type="NCBI Taxonomy" id="2841696"/>
    <lineage>
        <taxon>Bacteria</taxon>
        <taxon>Pseudomonadati</taxon>
        <taxon>Thermodesulfobacteriota</taxon>
        <taxon>Desulfobacteria</taxon>
        <taxon>Desulfobacterales</taxon>
        <taxon>Desulfobacterales incertae sedis</taxon>
        <taxon>Candidatus Desulfatibia</taxon>
    </lineage>
</organism>
<dbReference type="Pfam" id="PF18765">
    <property type="entry name" value="Polbeta"/>
    <property type="match status" value="1"/>
</dbReference>
<dbReference type="SUPFAM" id="SSF81301">
    <property type="entry name" value="Nucleotidyltransferase"/>
    <property type="match status" value="1"/>
</dbReference>
<dbReference type="InterPro" id="IPR052930">
    <property type="entry name" value="TA_antitoxin_MntA"/>
</dbReference>
<dbReference type="CDD" id="cd05403">
    <property type="entry name" value="NT_KNTase_like"/>
    <property type="match status" value="1"/>
</dbReference>